<evidence type="ECO:0000313" key="1">
    <source>
        <dbReference type="EMBL" id="MBO8427822.1"/>
    </source>
</evidence>
<evidence type="ECO:0000313" key="2">
    <source>
        <dbReference type="Proteomes" id="UP000823613"/>
    </source>
</evidence>
<sequence length="48" mass="5648">MVLDKLDLELAKRIMKHQSINFSSLARKYGVDRHTISRHYLRIKNGPP</sequence>
<proteinExistence type="predicted"/>
<accession>A0A9D9GXF7</accession>
<protein>
    <submittedName>
        <fullName evidence="1">Uncharacterized protein</fullName>
    </submittedName>
</protein>
<reference evidence="1" key="1">
    <citation type="submission" date="2020-10" db="EMBL/GenBank/DDBJ databases">
        <authorList>
            <person name="Gilroy R."/>
        </authorList>
    </citation>
    <scope>NUCLEOTIDE SEQUENCE</scope>
    <source>
        <strain evidence="1">11159</strain>
    </source>
</reference>
<reference evidence="1" key="2">
    <citation type="journal article" date="2021" name="PeerJ">
        <title>Extensive microbial diversity within the chicken gut microbiome revealed by metagenomics and culture.</title>
        <authorList>
            <person name="Gilroy R."/>
            <person name="Ravi A."/>
            <person name="Getino M."/>
            <person name="Pursley I."/>
            <person name="Horton D.L."/>
            <person name="Alikhan N.F."/>
            <person name="Baker D."/>
            <person name="Gharbi K."/>
            <person name="Hall N."/>
            <person name="Watson M."/>
            <person name="Adriaenssens E.M."/>
            <person name="Foster-Nyarko E."/>
            <person name="Jarju S."/>
            <person name="Secka A."/>
            <person name="Antonio M."/>
            <person name="Oren A."/>
            <person name="Chaudhuri R.R."/>
            <person name="La Ragione R."/>
            <person name="Hildebrand F."/>
            <person name="Pallen M.J."/>
        </authorList>
    </citation>
    <scope>NUCLEOTIDE SEQUENCE</scope>
    <source>
        <strain evidence="1">11159</strain>
    </source>
</reference>
<dbReference type="Proteomes" id="UP000823613">
    <property type="component" value="Unassembled WGS sequence"/>
</dbReference>
<dbReference type="Gene3D" id="1.10.10.10">
    <property type="entry name" value="Winged helix-like DNA-binding domain superfamily/Winged helix DNA-binding domain"/>
    <property type="match status" value="1"/>
</dbReference>
<comment type="caution">
    <text evidence="1">The sequence shown here is derived from an EMBL/GenBank/DDBJ whole genome shotgun (WGS) entry which is preliminary data.</text>
</comment>
<organism evidence="1 2">
    <name type="scientific">Candidatus Onthovivens merdipullorum</name>
    <dbReference type="NCBI Taxonomy" id="2840889"/>
    <lineage>
        <taxon>Bacteria</taxon>
        <taxon>Bacillati</taxon>
        <taxon>Bacillota</taxon>
        <taxon>Bacilli</taxon>
        <taxon>Bacillales</taxon>
        <taxon>Candidatus Onthovivens</taxon>
    </lineage>
</organism>
<feature type="non-terminal residue" evidence="1">
    <location>
        <position position="48"/>
    </location>
</feature>
<gene>
    <name evidence="1" type="ORF">IAC58_04645</name>
</gene>
<dbReference type="InterPro" id="IPR036388">
    <property type="entry name" value="WH-like_DNA-bd_sf"/>
</dbReference>
<dbReference type="AlphaFoldDB" id="A0A9D9GXF7"/>
<name>A0A9D9GXF7_9BACL</name>
<dbReference type="EMBL" id="JADIMY010000092">
    <property type="protein sequence ID" value="MBO8427822.1"/>
    <property type="molecule type" value="Genomic_DNA"/>
</dbReference>